<proteinExistence type="predicted"/>
<dbReference type="CDD" id="cd00293">
    <property type="entry name" value="USP-like"/>
    <property type="match status" value="1"/>
</dbReference>
<sequence>MNKILIVFDGTNVSQGAFEFARRLNELEPILLVGAFLPQTDLSESWSYNAGERPLHIPAVEPSVSETVAENMLQFEAFCKSNDIDFRIHEHFHQLAMQELLKETRFAHLLIVGSEKFFGGDTACLTDLLHDAECPVLVVPEEFNPPEQLVLAYDGSRASVFAIRQFCFLFPGLCGLPATLVYAGPANDKDGSLPEEPYVEELVAGLFSNLNIRHLELAPGTGFAAWLSGLPAPLLISGSFGRSLLSQVFRESFA</sequence>
<name>A0A1H7Q1B9_9BACT</name>
<protein>
    <submittedName>
        <fullName evidence="1">Nucleotide-binding universal stress protein, UspA family</fullName>
    </submittedName>
</protein>
<accession>A0A1H7Q1B9</accession>
<dbReference type="Proteomes" id="UP000198984">
    <property type="component" value="Unassembled WGS sequence"/>
</dbReference>
<dbReference type="Gene3D" id="3.40.50.12370">
    <property type="match status" value="1"/>
</dbReference>
<dbReference type="SUPFAM" id="SSF52402">
    <property type="entry name" value="Adenine nucleotide alpha hydrolases-like"/>
    <property type="match status" value="1"/>
</dbReference>
<dbReference type="STRING" id="573321.SAMN04488505_102214"/>
<gene>
    <name evidence="1" type="ORF">SAMN04488505_102214</name>
</gene>
<dbReference type="RefSeq" id="WP_089909065.1">
    <property type="nucleotide sequence ID" value="NZ_FOBB01000002.1"/>
</dbReference>
<reference evidence="1 2" key="1">
    <citation type="submission" date="2016-10" db="EMBL/GenBank/DDBJ databases">
        <authorList>
            <person name="de Groot N.N."/>
        </authorList>
    </citation>
    <scope>NUCLEOTIDE SEQUENCE [LARGE SCALE GENOMIC DNA]</scope>
    <source>
        <strain evidence="1 2">DSM 21039</strain>
    </source>
</reference>
<organism evidence="1 2">
    <name type="scientific">Chitinophaga rupis</name>
    <dbReference type="NCBI Taxonomy" id="573321"/>
    <lineage>
        <taxon>Bacteria</taxon>
        <taxon>Pseudomonadati</taxon>
        <taxon>Bacteroidota</taxon>
        <taxon>Chitinophagia</taxon>
        <taxon>Chitinophagales</taxon>
        <taxon>Chitinophagaceae</taxon>
        <taxon>Chitinophaga</taxon>
    </lineage>
</organism>
<dbReference type="EMBL" id="FOBB01000002">
    <property type="protein sequence ID" value="SEL41275.1"/>
    <property type="molecule type" value="Genomic_DNA"/>
</dbReference>
<dbReference type="AlphaFoldDB" id="A0A1H7Q1B9"/>
<keyword evidence="2" id="KW-1185">Reference proteome</keyword>
<evidence type="ECO:0000313" key="1">
    <source>
        <dbReference type="EMBL" id="SEL41275.1"/>
    </source>
</evidence>
<dbReference type="OrthoDB" id="659195at2"/>
<evidence type="ECO:0000313" key="2">
    <source>
        <dbReference type="Proteomes" id="UP000198984"/>
    </source>
</evidence>